<gene>
    <name evidence="1" type="ORF">DFP90_103157</name>
</gene>
<dbReference type="OrthoDB" id="5740990at2"/>
<protein>
    <recommendedName>
        <fullName evidence="3">Ribosomal protein S1</fullName>
    </recommendedName>
</protein>
<dbReference type="EMBL" id="QRDW01000003">
    <property type="protein sequence ID" value="RED51357.1"/>
    <property type="molecule type" value="Genomic_DNA"/>
</dbReference>
<evidence type="ECO:0000313" key="1">
    <source>
        <dbReference type="EMBL" id="RED51357.1"/>
    </source>
</evidence>
<dbReference type="Proteomes" id="UP000256845">
    <property type="component" value="Unassembled WGS sequence"/>
</dbReference>
<comment type="caution">
    <text evidence="1">The sequence shown here is derived from an EMBL/GenBank/DDBJ whole genome shotgun (WGS) entry which is preliminary data.</text>
</comment>
<dbReference type="InterPro" id="IPR045502">
    <property type="entry name" value="DUF6489"/>
</dbReference>
<dbReference type="Pfam" id="PF20099">
    <property type="entry name" value="DUF6489"/>
    <property type="match status" value="1"/>
</dbReference>
<accession>A0A3D9HPE4</accession>
<evidence type="ECO:0000313" key="2">
    <source>
        <dbReference type="Proteomes" id="UP000256845"/>
    </source>
</evidence>
<proteinExistence type="predicted"/>
<organism evidence="1 2">
    <name type="scientific">Aestuariispira insulae</name>
    <dbReference type="NCBI Taxonomy" id="1461337"/>
    <lineage>
        <taxon>Bacteria</taxon>
        <taxon>Pseudomonadati</taxon>
        <taxon>Pseudomonadota</taxon>
        <taxon>Alphaproteobacteria</taxon>
        <taxon>Rhodospirillales</taxon>
        <taxon>Kiloniellaceae</taxon>
        <taxon>Aestuariispira</taxon>
    </lineage>
</organism>
<sequence>MKLTIDVDCTPEEARRFLGLPDVAPLQDKMMAEMERRMMEAMGGMDAEKLIKQWMAPGFEGTAMEGMGKMMQSFWSQMGGYPKDESGKKG</sequence>
<dbReference type="RefSeq" id="WP_115936255.1">
    <property type="nucleotide sequence ID" value="NZ_QRDW01000003.1"/>
</dbReference>
<evidence type="ECO:0008006" key="3">
    <source>
        <dbReference type="Google" id="ProtNLM"/>
    </source>
</evidence>
<dbReference type="AlphaFoldDB" id="A0A3D9HPE4"/>
<reference evidence="1 2" key="1">
    <citation type="submission" date="2018-07" db="EMBL/GenBank/DDBJ databases">
        <title>Genomic Encyclopedia of Type Strains, Phase III (KMG-III): the genomes of soil and plant-associated and newly described type strains.</title>
        <authorList>
            <person name="Whitman W."/>
        </authorList>
    </citation>
    <scope>NUCLEOTIDE SEQUENCE [LARGE SCALE GENOMIC DNA]</scope>
    <source>
        <strain evidence="1 2">CECT 8488</strain>
    </source>
</reference>
<keyword evidence="2" id="KW-1185">Reference proteome</keyword>
<name>A0A3D9HPE4_9PROT</name>